<evidence type="ECO:0000313" key="1">
    <source>
        <dbReference type="EMBL" id="KAJ5341384.1"/>
    </source>
</evidence>
<dbReference type="EMBL" id="JAPZBR010000008">
    <property type="protein sequence ID" value="KAJ5341384.1"/>
    <property type="molecule type" value="Genomic_DNA"/>
</dbReference>
<reference evidence="1" key="1">
    <citation type="submission" date="2022-12" db="EMBL/GenBank/DDBJ databases">
        <authorList>
            <person name="Petersen C."/>
        </authorList>
    </citation>
    <scope>NUCLEOTIDE SEQUENCE</scope>
    <source>
        <strain evidence="1">IBT 35675</strain>
    </source>
</reference>
<evidence type="ECO:0000313" key="2">
    <source>
        <dbReference type="Proteomes" id="UP001148299"/>
    </source>
</evidence>
<reference evidence="1" key="2">
    <citation type="journal article" date="2023" name="IMA Fungus">
        <title>Comparative genomic study of the Penicillium genus elucidates a diverse pangenome and 15 lateral gene transfer events.</title>
        <authorList>
            <person name="Petersen C."/>
            <person name="Sorensen T."/>
            <person name="Nielsen M.R."/>
            <person name="Sondergaard T.E."/>
            <person name="Sorensen J.L."/>
            <person name="Fitzpatrick D.A."/>
            <person name="Frisvad J.C."/>
            <person name="Nielsen K.L."/>
        </authorList>
    </citation>
    <scope>NUCLEOTIDE SEQUENCE</scope>
    <source>
        <strain evidence="1">IBT 35675</strain>
    </source>
</reference>
<accession>A0A9W9QRP8</accession>
<dbReference type="AlphaFoldDB" id="A0A9W9QRP8"/>
<dbReference type="Proteomes" id="UP001148299">
    <property type="component" value="Unassembled WGS sequence"/>
</dbReference>
<sequence>MGNKHSAPSPQTRLDCTSQGADLQELARLDPHSYTGGRWLNRDELERNSRHVMFDFSALCKRAIHICPGATRIVNCEKREGGFN</sequence>
<organism evidence="1 2">
    <name type="scientific">Penicillium brevicompactum</name>
    <dbReference type="NCBI Taxonomy" id="5074"/>
    <lineage>
        <taxon>Eukaryota</taxon>
        <taxon>Fungi</taxon>
        <taxon>Dikarya</taxon>
        <taxon>Ascomycota</taxon>
        <taxon>Pezizomycotina</taxon>
        <taxon>Eurotiomycetes</taxon>
        <taxon>Eurotiomycetidae</taxon>
        <taxon>Eurotiales</taxon>
        <taxon>Aspergillaceae</taxon>
        <taxon>Penicillium</taxon>
    </lineage>
</organism>
<proteinExistence type="predicted"/>
<name>A0A9W9QRP8_PENBR</name>
<keyword evidence="2" id="KW-1185">Reference proteome</keyword>
<protein>
    <submittedName>
        <fullName evidence="1">Uncharacterized protein</fullName>
    </submittedName>
</protein>
<gene>
    <name evidence="1" type="ORF">N7541_010508</name>
</gene>
<comment type="caution">
    <text evidence="1">The sequence shown here is derived from an EMBL/GenBank/DDBJ whole genome shotgun (WGS) entry which is preliminary data.</text>
</comment>